<proteinExistence type="predicted"/>
<dbReference type="SMART" id="SM00260">
    <property type="entry name" value="CheW"/>
    <property type="match status" value="1"/>
</dbReference>
<dbReference type="PROSITE" id="PS50851">
    <property type="entry name" value="CHEW"/>
    <property type="match status" value="1"/>
</dbReference>
<dbReference type="InterPro" id="IPR002545">
    <property type="entry name" value="CheW-lke_dom"/>
</dbReference>
<feature type="domain" description="CheW-like" evidence="1">
    <location>
        <begin position="22"/>
        <end position="167"/>
    </location>
</feature>
<dbReference type="PANTHER" id="PTHR22617:SF41">
    <property type="entry name" value="CHEMOTAXIS SIGNAL TRANSDUCTION SYSTEM ADAPTOR PROTEIN CHEW"/>
    <property type="match status" value="1"/>
</dbReference>
<dbReference type="Proteomes" id="UP001379945">
    <property type="component" value="Unassembled WGS sequence"/>
</dbReference>
<accession>A0ABU9C2Y0</accession>
<gene>
    <name evidence="2" type="ORF">AACH00_07235</name>
</gene>
<organism evidence="2 3">
    <name type="scientific">Ideonella margarita</name>
    <dbReference type="NCBI Taxonomy" id="2984191"/>
    <lineage>
        <taxon>Bacteria</taxon>
        <taxon>Pseudomonadati</taxon>
        <taxon>Pseudomonadota</taxon>
        <taxon>Betaproteobacteria</taxon>
        <taxon>Burkholderiales</taxon>
        <taxon>Sphaerotilaceae</taxon>
        <taxon>Ideonella</taxon>
    </lineage>
</organism>
<dbReference type="InterPro" id="IPR036061">
    <property type="entry name" value="CheW-like_dom_sf"/>
</dbReference>
<comment type="caution">
    <text evidence="2">The sequence shown here is derived from an EMBL/GenBank/DDBJ whole genome shotgun (WGS) entry which is preliminary data.</text>
</comment>
<dbReference type="InterPro" id="IPR039315">
    <property type="entry name" value="CheW"/>
</dbReference>
<evidence type="ECO:0000313" key="3">
    <source>
        <dbReference type="Proteomes" id="UP001379945"/>
    </source>
</evidence>
<dbReference type="SUPFAM" id="SSF50341">
    <property type="entry name" value="CheW-like"/>
    <property type="match status" value="1"/>
</dbReference>
<dbReference type="Pfam" id="PF01584">
    <property type="entry name" value="CheW"/>
    <property type="match status" value="1"/>
</dbReference>
<evidence type="ECO:0000313" key="2">
    <source>
        <dbReference type="EMBL" id="MEK8046128.1"/>
    </source>
</evidence>
<evidence type="ECO:0000259" key="1">
    <source>
        <dbReference type="PROSITE" id="PS50851"/>
    </source>
</evidence>
<dbReference type="RefSeq" id="WP_341398405.1">
    <property type="nucleotide sequence ID" value="NZ_JBBUTI010000004.1"/>
</dbReference>
<keyword evidence="3" id="KW-1185">Reference proteome</keyword>
<dbReference type="EMBL" id="JBBUTI010000004">
    <property type="protein sequence ID" value="MEK8046128.1"/>
    <property type="molecule type" value="Genomic_DNA"/>
</dbReference>
<name>A0ABU9C2Y0_9BURK</name>
<dbReference type="Gene3D" id="2.30.30.40">
    <property type="entry name" value="SH3 Domains"/>
    <property type="match status" value="1"/>
</dbReference>
<dbReference type="Gene3D" id="2.40.50.180">
    <property type="entry name" value="CheA-289, Domain 4"/>
    <property type="match status" value="1"/>
</dbReference>
<protein>
    <submittedName>
        <fullName evidence="2">Chemotaxis protein CheW</fullName>
    </submittedName>
</protein>
<reference evidence="2 3" key="1">
    <citation type="submission" date="2024-04" db="EMBL/GenBank/DDBJ databases">
        <title>Novel species of the genus Ideonella isolated from streams.</title>
        <authorList>
            <person name="Lu H."/>
        </authorList>
    </citation>
    <scope>NUCLEOTIDE SEQUENCE [LARGE SCALE GENOMIC DNA]</scope>
    <source>
        <strain evidence="2 3">LYT19W</strain>
    </source>
</reference>
<sequence length="182" mass="20327">MNQTIHHALAQRAAEPDPSQERRQLLRFALGDALYAVPIEAVREILQVVSLTEVPMMPRFVRGVMNLRGSVVPVFDLSQRLSLPRTEIGRRSCIVIVETHNADGQNQRHGVLVDAVHEVLELCADDVAPAPSIGTRVSPQFIGGIARVHGQSVELLDLTRIFDETELHRLVGEHCDQSRWLH</sequence>
<dbReference type="PANTHER" id="PTHR22617">
    <property type="entry name" value="CHEMOTAXIS SENSOR HISTIDINE KINASE-RELATED"/>
    <property type="match status" value="1"/>
</dbReference>